<feature type="region of interest" description="Disordered" evidence="1">
    <location>
        <begin position="18"/>
        <end position="51"/>
    </location>
</feature>
<accession>A0ABU7C102</accession>
<comment type="caution">
    <text evidence="2">The sequence shown here is derived from an EMBL/GenBank/DDBJ whole genome shotgun (WGS) entry which is preliminary data.</text>
</comment>
<evidence type="ECO:0000256" key="1">
    <source>
        <dbReference type="SAM" id="MobiDB-lite"/>
    </source>
</evidence>
<gene>
    <name evidence="2" type="ORF">ATANTOWER_027626</name>
</gene>
<organism evidence="2 3">
    <name type="scientific">Ataeniobius toweri</name>
    <dbReference type="NCBI Taxonomy" id="208326"/>
    <lineage>
        <taxon>Eukaryota</taxon>
        <taxon>Metazoa</taxon>
        <taxon>Chordata</taxon>
        <taxon>Craniata</taxon>
        <taxon>Vertebrata</taxon>
        <taxon>Euteleostomi</taxon>
        <taxon>Actinopterygii</taxon>
        <taxon>Neopterygii</taxon>
        <taxon>Teleostei</taxon>
        <taxon>Neoteleostei</taxon>
        <taxon>Acanthomorphata</taxon>
        <taxon>Ovalentaria</taxon>
        <taxon>Atherinomorphae</taxon>
        <taxon>Cyprinodontiformes</taxon>
        <taxon>Goodeidae</taxon>
        <taxon>Ataeniobius</taxon>
    </lineage>
</organism>
<protein>
    <submittedName>
        <fullName evidence="2">Uncharacterized protein</fullName>
    </submittedName>
</protein>
<dbReference type="Proteomes" id="UP001345963">
    <property type="component" value="Unassembled WGS sequence"/>
</dbReference>
<sequence length="120" mass="13789">MPKPPQLLDAEELYSELPADGRAPHPLSESSEPTEEANFCRLNPESRSDAEREQRLMRMTCKKCIVVKWKENDTWVLKYFTNKNLKSVVYPSGPVLCRTTFYCSFSCRSFGGSLFHFACL</sequence>
<reference evidence="2 3" key="1">
    <citation type="submission" date="2021-07" db="EMBL/GenBank/DDBJ databases">
        <authorList>
            <person name="Palmer J.M."/>
        </authorList>
    </citation>
    <scope>NUCLEOTIDE SEQUENCE [LARGE SCALE GENOMIC DNA]</scope>
    <source>
        <strain evidence="2 3">AT_MEX2019</strain>
        <tissue evidence="2">Muscle</tissue>
    </source>
</reference>
<keyword evidence="3" id="KW-1185">Reference proteome</keyword>
<name>A0ABU7C102_9TELE</name>
<evidence type="ECO:0000313" key="2">
    <source>
        <dbReference type="EMBL" id="MED6256503.1"/>
    </source>
</evidence>
<proteinExistence type="predicted"/>
<evidence type="ECO:0000313" key="3">
    <source>
        <dbReference type="Proteomes" id="UP001345963"/>
    </source>
</evidence>
<dbReference type="EMBL" id="JAHUTI010075618">
    <property type="protein sequence ID" value="MED6256503.1"/>
    <property type="molecule type" value="Genomic_DNA"/>
</dbReference>